<gene>
    <name evidence="4" type="ORF">KFE25_013900</name>
</gene>
<feature type="region of interest" description="Disordered" evidence="2">
    <location>
        <begin position="465"/>
        <end position="498"/>
    </location>
</feature>
<dbReference type="GO" id="GO:0005509">
    <property type="term" value="F:calcium ion binding"/>
    <property type="evidence" value="ECO:0007669"/>
    <property type="project" value="InterPro"/>
</dbReference>
<feature type="region of interest" description="Disordered" evidence="2">
    <location>
        <begin position="132"/>
        <end position="195"/>
    </location>
</feature>
<dbReference type="Proteomes" id="UP000751190">
    <property type="component" value="Unassembled WGS sequence"/>
</dbReference>
<feature type="domain" description="EF-hand" evidence="3">
    <location>
        <begin position="697"/>
        <end position="732"/>
    </location>
</feature>
<dbReference type="Pfam" id="PF13202">
    <property type="entry name" value="EF-hand_5"/>
    <property type="match status" value="2"/>
</dbReference>
<feature type="compositionally biased region" description="Low complexity" evidence="2">
    <location>
        <begin position="175"/>
        <end position="193"/>
    </location>
</feature>
<keyword evidence="5" id="KW-1185">Reference proteome</keyword>
<feature type="region of interest" description="Disordered" evidence="2">
    <location>
        <begin position="416"/>
        <end position="440"/>
    </location>
</feature>
<sequence>MRRQGAARGAQPGSWDSGFHLACSLGTRSVYKRDAPLLKDGSASAPSYAQPPTRSRRPATAGAQSTRAGAASASLVPLDSIALLQRAASTHVAAVAAANAAGVGALSACGPPAGTLVQSLPIERVGSAPAGRAALRAHGQRPPLPPPRAAGGASRGAALGEEEEDAEERQDAWQEQRAQAGGAGPAGSRPLAAGGAGARGRFGNSAAVGGCGEGCGGAGGALGGSASSDSCLGSSLRLVGSASAGARDSFSRDSELLRAQLAQLQQQAAAVRAESEQLSARLRMHAHAAVEVDSHTAMLRTALATLGVDVRALAERRAAERARALRAARHAEAVAAPGGAAAVAAAAYEAARREKAYVAIRRLGPAVGAFVARASDAELADGADGDLAALVRESRAALVEVDALLRAVSHAERQRAREAAVASGGGDDDDDDDDDDDNLVVLTPEGRAVSASRLLVHTPLAAAAARPHAQRAARAPAEHPRRPLRAPAAPGGAEDGADDVAALCAPDARAAQPPPSCAPTPLPAVLAGVRALGEEAALLGAHVAALAARRAALDVGRSFRALDRDRDGVLCGDELLGLRTLGVPPFVMLRLSRGALGLGQGGGGVCSVAGVGDGAAASGTGGQGASADAMAGALELAAAAARRDALLADMGAPARRAPANGEQRAGGGGGNNAGDGGVRLREAELGLLLGWLHGSPLAAGHLVLWFQLLDMDGDGVLTSGDLLAAFESAASTAVDGSTAGAEWKAAAEGALRCLLRARVEAAAAASGAASRPAGGSRGGVRGRLFLALPELLRSRPIAIAFCDEAIGALLALMRAGEQGGLGSAEAAGAQSLVDPAR</sequence>
<dbReference type="InterPro" id="IPR002048">
    <property type="entry name" value="EF_hand_dom"/>
</dbReference>
<keyword evidence="1" id="KW-0175">Coiled coil</keyword>
<reference evidence="4" key="1">
    <citation type="submission" date="2021-05" db="EMBL/GenBank/DDBJ databases">
        <title>The genome of the haptophyte Pavlova lutheri (Diacronema luteri, Pavlovales) - a model for lipid biosynthesis in eukaryotic algae.</title>
        <authorList>
            <person name="Hulatt C.J."/>
            <person name="Posewitz M.C."/>
        </authorList>
    </citation>
    <scope>NUCLEOTIDE SEQUENCE</scope>
    <source>
        <strain evidence="4">NIVA-4/92</strain>
    </source>
</reference>
<feature type="region of interest" description="Disordered" evidence="2">
    <location>
        <begin position="37"/>
        <end position="69"/>
    </location>
</feature>
<proteinExistence type="predicted"/>
<evidence type="ECO:0000259" key="3">
    <source>
        <dbReference type="PROSITE" id="PS50222"/>
    </source>
</evidence>
<dbReference type="PROSITE" id="PS00018">
    <property type="entry name" value="EF_HAND_1"/>
    <property type="match status" value="2"/>
</dbReference>
<evidence type="ECO:0000313" key="5">
    <source>
        <dbReference type="Proteomes" id="UP000751190"/>
    </source>
</evidence>
<dbReference type="EMBL" id="JAGTXO010000023">
    <property type="protein sequence ID" value="KAG8461881.1"/>
    <property type="molecule type" value="Genomic_DNA"/>
</dbReference>
<dbReference type="InterPro" id="IPR018247">
    <property type="entry name" value="EF_Hand_1_Ca_BS"/>
</dbReference>
<feature type="compositionally biased region" description="Acidic residues" evidence="2">
    <location>
        <begin position="426"/>
        <end position="438"/>
    </location>
</feature>
<comment type="caution">
    <text evidence="4">The sequence shown here is derived from an EMBL/GenBank/DDBJ whole genome shotgun (WGS) entry which is preliminary data.</text>
</comment>
<dbReference type="AlphaFoldDB" id="A0A8J5XAJ3"/>
<feature type="region of interest" description="Disordered" evidence="2">
    <location>
        <begin position="654"/>
        <end position="675"/>
    </location>
</feature>
<feature type="compositionally biased region" description="Low complexity" evidence="2">
    <location>
        <begin position="465"/>
        <end position="475"/>
    </location>
</feature>
<feature type="compositionally biased region" description="Low complexity" evidence="2">
    <location>
        <begin position="149"/>
        <end position="159"/>
    </location>
</feature>
<evidence type="ECO:0000313" key="4">
    <source>
        <dbReference type="EMBL" id="KAG8461881.1"/>
    </source>
</evidence>
<feature type="compositionally biased region" description="Polar residues" evidence="2">
    <location>
        <begin position="44"/>
        <end position="53"/>
    </location>
</feature>
<accession>A0A8J5XAJ3</accession>
<evidence type="ECO:0000256" key="2">
    <source>
        <dbReference type="SAM" id="MobiDB-lite"/>
    </source>
</evidence>
<feature type="compositionally biased region" description="Gly residues" evidence="2">
    <location>
        <begin position="664"/>
        <end position="675"/>
    </location>
</feature>
<organism evidence="4 5">
    <name type="scientific">Diacronema lutheri</name>
    <name type="common">Unicellular marine alga</name>
    <name type="synonym">Monochrysis lutheri</name>
    <dbReference type="NCBI Taxonomy" id="2081491"/>
    <lineage>
        <taxon>Eukaryota</taxon>
        <taxon>Haptista</taxon>
        <taxon>Haptophyta</taxon>
        <taxon>Pavlovophyceae</taxon>
        <taxon>Pavlovales</taxon>
        <taxon>Pavlovaceae</taxon>
        <taxon>Diacronema</taxon>
    </lineage>
</organism>
<evidence type="ECO:0000256" key="1">
    <source>
        <dbReference type="SAM" id="Coils"/>
    </source>
</evidence>
<protein>
    <recommendedName>
        <fullName evidence="3">EF-hand domain-containing protein</fullName>
    </recommendedName>
</protein>
<feature type="domain" description="EF-hand" evidence="3">
    <location>
        <begin position="550"/>
        <end position="585"/>
    </location>
</feature>
<feature type="coiled-coil region" evidence="1">
    <location>
        <begin position="247"/>
        <end position="281"/>
    </location>
</feature>
<name>A0A8J5XAJ3_DIALT</name>
<dbReference type="PROSITE" id="PS50222">
    <property type="entry name" value="EF_HAND_2"/>
    <property type="match status" value="2"/>
</dbReference>